<organism evidence="1 2">
    <name type="scientific">Tritonibacter horizontis</name>
    <dbReference type="NCBI Taxonomy" id="1768241"/>
    <lineage>
        <taxon>Bacteria</taxon>
        <taxon>Pseudomonadati</taxon>
        <taxon>Pseudomonadota</taxon>
        <taxon>Alphaproteobacteria</taxon>
        <taxon>Rhodobacterales</taxon>
        <taxon>Paracoccaceae</taxon>
        <taxon>Tritonibacter</taxon>
    </lineage>
</organism>
<evidence type="ECO:0000313" key="1">
    <source>
        <dbReference type="EMBL" id="KUP92872.1"/>
    </source>
</evidence>
<keyword evidence="2" id="KW-1185">Reference proteome</keyword>
<comment type="caution">
    <text evidence="1">The sequence shown here is derived from an EMBL/GenBank/DDBJ whole genome shotgun (WGS) entry which is preliminary data.</text>
</comment>
<name>A0A132BXU3_9RHOB</name>
<dbReference type="NCBIfam" id="TIGR01537">
    <property type="entry name" value="portal_HK97"/>
    <property type="match status" value="1"/>
</dbReference>
<dbReference type="InterPro" id="IPR006427">
    <property type="entry name" value="Portal_HK97"/>
</dbReference>
<dbReference type="Pfam" id="PF04860">
    <property type="entry name" value="Phage_portal"/>
    <property type="match status" value="1"/>
</dbReference>
<dbReference type="OrthoDB" id="7592047at2"/>
<dbReference type="AlphaFoldDB" id="A0A132BXU3"/>
<proteinExistence type="predicted"/>
<dbReference type="EMBL" id="LPUY01000065">
    <property type="protein sequence ID" value="KUP92872.1"/>
    <property type="molecule type" value="Genomic_DNA"/>
</dbReference>
<protein>
    <submittedName>
        <fullName evidence="1">Phage portal protein</fullName>
    </submittedName>
</protein>
<dbReference type="PATRIC" id="fig|1768241.3.peg.2440"/>
<reference evidence="1 2" key="1">
    <citation type="submission" date="2015-12" db="EMBL/GenBank/DDBJ databases">
        <title>Genome sequence of the marine Rhodobacteraceae strain O3.65, Candidatus Tritonibacter horizontis.</title>
        <authorList>
            <person name="Poehlein A."/>
            <person name="Giebel H.A."/>
            <person name="Voget S."/>
            <person name="Brinkhoff T."/>
        </authorList>
    </citation>
    <scope>NUCLEOTIDE SEQUENCE [LARGE SCALE GENOMIC DNA]</scope>
    <source>
        <strain evidence="1 2">O3.65</strain>
    </source>
</reference>
<gene>
    <name evidence="1" type="ORF">TRIHO_23230</name>
</gene>
<sequence length="427" mass="47427">MSLISRFLGREKREAVTTSDPALAEFLGQRANGAGFVDPSRASGLAVAQACISVISQNLAAMPMNIYERSANGRRERATSHPLHGVLHDQFNPQMTAFEGREFLLVSLLTMGNAFARIETNMRGQVIGLYPLHPSTVTVEKLDTGRLRYRVTDARGTSKVLIQEEVLHLKYRLSQDGVMGVSPIQLARETFSLALTQQDQAARQASRAFRAEGALVFPQKINSDSKADALQKMRDRVEGQAETSGILVLDGGLDWKSLSISAKDAEFLDSRKLSNMDVARTFSVPPTVVGITDNATYSNVDGESRALVVRCLAPMARRVEQVMNVALLTSEGRKRYFVEHDLAGLMRGDMKARYEAYRIGREWGWLSPNDIRAWENLKGIKGGEEYLSPLNMTVLGDRKDREDTRPKIRDSNGFSFKAISLRFRVVG</sequence>
<accession>A0A132BXU3</accession>
<dbReference type="RefSeq" id="WP_068243538.1">
    <property type="nucleotide sequence ID" value="NZ_LPUY01000065.1"/>
</dbReference>
<dbReference type="Proteomes" id="UP000068382">
    <property type="component" value="Unassembled WGS sequence"/>
</dbReference>
<dbReference type="InterPro" id="IPR006944">
    <property type="entry name" value="Phage/GTA_portal"/>
</dbReference>
<evidence type="ECO:0000313" key="2">
    <source>
        <dbReference type="Proteomes" id="UP000068382"/>
    </source>
</evidence>
<dbReference type="Gene3D" id="1.20.1270.210">
    <property type="match status" value="1"/>
</dbReference>